<evidence type="ECO:0000313" key="3">
    <source>
        <dbReference type="Proteomes" id="UP000193986"/>
    </source>
</evidence>
<feature type="compositionally biased region" description="Pro residues" evidence="1">
    <location>
        <begin position="467"/>
        <end position="478"/>
    </location>
</feature>
<feature type="compositionally biased region" description="Low complexity" evidence="1">
    <location>
        <begin position="450"/>
        <end position="466"/>
    </location>
</feature>
<feature type="compositionally biased region" description="Polar residues" evidence="1">
    <location>
        <begin position="155"/>
        <end position="167"/>
    </location>
</feature>
<feature type="region of interest" description="Disordered" evidence="1">
    <location>
        <begin position="443"/>
        <end position="501"/>
    </location>
</feature>
<feature type="region of interest" description="Disordered" evidence="1">
    <location>
        <begin position="151"/>
        <end position="356"/>
    </location>
</feature>
<accession>A0A1Y2API0</accession>
<feature type="compositionally biased region" description="Low complexity" evidence="1">
    <location>
        <begin position="19"/>
        <end position="34"/>
    </location>
</feature>
<feature type="compositionally biased region" description="Polar residues" evidence="1">
    <location>
        <begin position="235"/>
        <end position="265"/>
    </location>
</feature>
<feature type="compositionally biased region" description="Low complexity" evidence="1">
    <location>
        <begin position="387"/>
        <end position="401"/>
    </location>
</feature>
<feature type="compositionally biased region" description="Pro residues" evidence="1">
    <location>
        <begin position="46"/>
        <end position="55"/>
    </location>
</feature>
<reference evidence="2 3" key="1">
    <citation type="submission" date="2016-07" db="EMBL/GenBank/DDBJ databases">
        <title>Pervasive Adenine N6-methylation of Active Genes in Fungi.</title>
        <authorList>
            <consortium name="DOE Joint Genome Institute"/>
            <person name="Mondo S.J."/>
            <person name="Dannebaum R.O."/>
            <person name="Kuo R.C."/>
            <person name="Labutti K."/>
            <person name="Haridas S."/>
            <person name="Kuo A."/>
            <person name="Salamov A."/>
            <person name="Ahrendt S.R."/>
            <person name="Lipzen A."/>
            <person name="Sullivan W."/>
            <person name="Andreopoulos W.B."/>
            <person name="Clum A."/>
            <person name="Lindquist E."/>
            <person name="Daum C."/>
            <person name="Ramamoorthy G.K."/>
            <person name="Gryganskyi A."/>
            <person name="Culley D."/>
            <person name="Magnuson J.K."/>
            <person name="James T.Y."/>
            <person name="O'Malley M.A."/>
            <person name="Stajich J.E."/>
            <person name="Spatafora J.W."/>
            <person name="Visel A."/>
            <person name="Grigoriev I.V."/>
        </authorList>
    </citation>
    <scope>NUCLEOTIDE SEQUENCE [LARGE SCALE GENOMIC DNA]</scope>
    <source>
        <strain evidence="2 3">68-887.2</strain>
    </source>
</reference>
<dbReference type="OrthoDB" id="2564806at2759"/>
<comment type="caution">
    <text evidence="2">The sequence shown here is derived from an EMBL/GenBank/DDBJ whole genome shotgun (WGS) entry which is preliminary data.</text>
</comment>
<evidence type="ECO:0000256" key="1">
    <source>
        <dbReference type="SAM" id="MobiDB-lite"/>
    </source>
</evidence>
<feature type="region of interest" description="Disordered" evidence="1">
    <location>
        <begin position="381"/>
        <end position="401"/>
    </location>
</feature>
<name>A0A1Y2API0_9TREE</name>
<protein>
    <submittedName>
        <fullName evidence="2">Uncharacterized protein</fullName>
    </submittedName>
</protein>
<sequence>MAPLSFRRSEKPLTPPAEPSSTSTAPDTRSFSSRLLRRKPSSRAPPSAPSQPPPLIDAINIETDTSSTPGPLTASTSSTFADQLEAGHPFSQASKGLRRTSESDDDGSSSGPAQVYAGASRYVMGQGPTFERRLSEPVSPAAARRAAWVYKDSRTQPFQLNDPSTNGGVVIIDADIPPLPTDHPLIPAHLKPTRPVSPSRFEPKPIYPTALSPPRRPMPRSPSALAAAAAKQAQEAGQSPLRNSGRGNSDGNAFTQEGINRSLSPAVSLDDRPITLAPSPGNGASSIITPEWLARRPSARRRPHTPPPTKLEPSPTLLRRSRNQSSSGSTSADESLADADDSDGEIDRRPAQNGGYQVSVACVDGRQDDDSEVVWTVRVRRGPPDASTPVTPHHPSSPLHLSTATATVQAPPSATSLNLSLSLDEPTGKLVFIAFPMDIHATPTRRRPSMSKSSPRASSGTSASNSTPPPRISTPPPHTPRRRPTTPSPSPGRAEVYTPRRTRLVSAAMLDGGLYGKGSVDGMSEDLEIALELHE</sequence>
<proteinExistence type="predicted"/>
<organism evidence="2 3">
    <name type="scientific">Naematelia encephala</name>
    <dbReference type="NCBI Taxonomy" id="71784"/>
    <lineage>
        <taxon>Eukaryota</taxon>
        <taxon>Fungi</taxon>
        <taxon>Dikarya</taxon>
        <taxon>Basidiomycota</taxon>
        <taxon>Agaricomycotina</taxon>
        <taxon>Tremellomycetes</taxon>
        <taxon>Tremellales</taxon>
        <taxon>Naemateliaceae</taxon>
        <taxon>Naematelia</taxon>
    </lineage>
</organism>
<keyword evidence="3" id="KW-1185">Reference proteome</keyword>
<feature type="compositionally biased region" description="Low complexity" evidence="1">
    <location>
        <begin position="323"/>
        <end position="334"/>
    </location>
</feature>
<evidence type="ECO:0000313" key="2">
    <source>
        <dbReference type="EMBL" id="ORY24117.1"/>
    </source>
</evidence>
<dbReference type="EMBL" id="MCFC01000071">
    <property type="protein sequence ID" value="ORY24117.1"/>
    <property type="molecule type" value="Genomic_DNA"/>
</dbReference>
<feature type="compositionally biased region" description="Low complexity" evidence="1">
    <location>
        <begin position="221"/>
        <end position="230"/>
    </location>
</feature>
<dbReference type="Proteomes" id="UP000193986">
    <property type="component" value="Unassembled WGS sequence"/>
</dbReference>
<gene>
    <name evidence="2" type="ORF">BCR39DRAFT_547638</name>
</gene>
<feature type="compositionally biased region" description="Acidic residues" evidence="1">
    <location>
        <begin position="335"/>
        <end position="344"/>
    </location>
</feature>
<feature type="region of interest" description="Disordered" evidence="1">
    <location>
        <begin position="1"/>
        <end position="120"/>
    </location>
</feature>
<dbReference type="AlphaFoldDB" id="A0A1Y2API0"/>
<feature type="compositionally biased region" description="Polar residues" evidence="1">
    <location>
        <begin position="62"/>
        <end position="81"/>
    </location>
</feature>
<dbReference type="InParanoid" id="A0A1Y2API0"/>